<comment type="caution">
    <text evidence="2">The sequence shown here is derived from an EMBL/GenBank/DDBJ whole genome shotgun (WGS) entry which is preliminary data.</text>
</comment>
<dbReference type="AlphaFoldDB" id="A0A367KSV6"/>
<feature type="region of interest" description="Disordered" evidence="1">
    <location>
        <begin position="491"/>
        <end position="540"/>
    </location>
</feature>
<sequence length="650" mass="75968">MEDYETTTTTDLQGLYNDIEHLIDVPFDQFTKDVEQKIPEETPQENYAFERPILIESDNDDIEEELWTPDQAHYTMSTCYRCNKPIPSLQSSSLQLVASELNVANICADCLNRKRTRSRSFTLDGNNVLTQFADKLKQSFGSNSLLSPSKTVNRRKSMPSMNSTFTEQSLDVPSPTPSRPSSRASSFIEDVKQFLSPLSRKSNQTPDGPKKKTSHSSLFDAINLCKPKQKQNTTPSYERRIIGLLEDDTTWAQEDSEVFGIHQKQYHQQNQDPLVSNTYIPLRRKQIKQIESRQERMNVYNNAYIECMELQTDLVPWIVKQTQKGPPDAWFGYVPPPREPKKFMGLFKRKSKQVDGNNLRAQQLQLGDELLSRTTPLLNRQYSNSQLSVSPGAQSPLYDLQADFATSPVSQQPDIEDESIHSPYKPDPIQPVSILKKKPSSRHVYPQENSFEDYGPEEIEDMYHEAPYNQQKPHRPTHAVEDYYYHHENVRGRKHSGSYRMAEQEHVNPPRRRQSYRSLEQDHRPVYEKESRYYREPHRSSRRRRDSFYEHYDHEEEVPYDYFDLPAHPVRPPSSRRVSPARNYASRLDYYSSAAKQNPYMMEEWEATLDDLCDLFPRMDRHYINEFLMSAQGDFFIAKSMIMEMIMKMP</sequence>
<feature type="region of interest" description="Disordered" evidence="1">
    <location>
        <begin position="143"/>
        <end position="216"/>
    </location>
</feature>
<dbReference type="Proteomes" id="UP000253551">
    <property type="component" value="Unassembled WGS sequence"/>
</dbReference>
<evidence type="ECO:0000313" key="2">
    <source>
        <dbReference type="EMBL" id="RCI05220.1"/>
    </source>
</evidence>
<organism evidence="2 3">
    <name type="scientific">Rhizopus stolonifer</name>
    <name type="common">Rhizopus nigricans</name>
    <dbReference type="NCBI Taxonomy" id="4846"/>
    <lineage>
        <taxon>Eukaryota</taxon>
        <taxon>Fungi</taxon>
        <taxon>Fungi incertae sedis</taxon>
        <taxon>Mucoromycota</taxon>
        <taxon>Mucoromycotina</taxon>
        <taxon>Mucoromycetes</taxon>
        <taxon>Mucorales</taxon>
        <taxon>Mucorineae</taxon>
        <taxon>Rhizopodaceae</taxon>
        <taxon>Rhizopus</taxon>
    </lineage>
</organism>
<name>A0A367KSV6_RHIST</name>
<gene>
    <name evidence="2" type="ORF">CU098_010882</name>
</gene>
<dbReference type="EMBL" id="PJQM01000445">
    <property type="protein sequence ID" value="RCI05220.1"/>
    <property type="molecule type" value="Genomic_DNA"/>
</dbReference>
<reference evidence="2 3" key="1">
    <citation type="journal article" date="2018" name="G3 (Bethesda)">
        <title>Phylogenetic and Phylogenomic Definition of Rhizopus Species.</title>
        <authorList>
            <person name="Gryganskyi A.P."/>
            <person name="Golan J."/>
            <person name="Dolatabadi S."/>
            <person name="Mondo S."/>
            <person name="Robb S."/>
            <person name="Idnurm A."/>
            <person name="Muszewska A."/>
            <person name="Steczkiewicz K."/>
            <person name="Masonjones S."/>
            <person name="Liao H.L."/>
            <person name="Gajdeczka M.T."/>
            <person name="Anike F."/>
            <person name="Vuek A."/>
            <person name="Anishchenko I.M."/>
            <person name="Voigt K."/>
            <person name="de Hoog G.S."/>
            <person name="Smith M.E."/>
            <person name="Heitman J."/>
            <person name="Vilgalys R."/>
            <person name="Stajich J.E."/>
        </authorList>
    </citation>
    <scope>NUCLEOTIDE SEQUENCE [LARGE SCALE GENOMIC DNA]</scope>
    <source>
        <strain evidence="2 3">LSU 92-RS-03</strain>
    </source>
</reference>
<evidence type="ECO:0000256" key="1">
    <source>
        <dbReference type="SAM" id="MobiDB-lite"/>
    </source>
</evidence>
<feature type="region of interest" description="Disordered" evidence="1">
    <location>
        <begin position="408"/>
        <end position="432"/>
    </location>
</feature>
<evidence type="ECO:0000313" key="3">
    <source>
        <dbReference type="Proteomes" id="UP000253551"/>
    </source>
</evidence>
<accession>A0A367KSV6</accession>
<feature type="compositionally biased region" description="Basic and acidic residues" evidence="1">
    <location>
        <begin position="519"/>
        <end position="539"/>
    </location>
</feature>
<proteinExistence type="predicted"/>
<keyword evidence="3" id="KW-1185">Reference proteome</keyword>
<protein>
    <recommendedName>
        <fullName evidence="4">CUE domain-containing protein</fullName>
    </recommendedName>
</protein>
<dbReference type="OrthoDB" id="2283499at2759"/>
<evidence type="ECO:0008006" key="4">
    <source>
        <dbReference type="Google" id="ProtNLM"/>
    </source>
</evidence>
<feature type="compositionally biased region" description="Polar residues" evidence="1">
    <location>
        <begin position="159"/>
        <end position="171"/>
    </location>
</feature>